<organism evidence="2 3">
    <name type="scientific">Globodera rostochiensis</name>
    <name type="common">Golden nematode worm</name>
    <name type="synonym">Heterodera rostochiensis</name>
    <dbReference type="NCBI Taxonomy" id="31243"/>
    <lineage>
        <taxon>Eukaryota</taxon>
        <taxon>Metazoa</taxon>
        <taxon>Ecdysozoa</taxon>
        <taxon>Nematoda</taxon>
        <taxon>Chromadorea</taxon>
        <taxon>Rhabditida</taxon>
        <taxon>Tylenchina</taxon>
        <taxon>Tylenchomorpha</taxon>
        <taxon>Tylenchoidea</taxon>
        <taxon>Heteroderidae</taxon>
        <taxon>Heteroderinae</taxon>
        <taxon>Globodera</taxon>
    </lineage>
</organism>
<dbReference type="SUPFAM" id="SSF49899">
    <property type="entry name" value="Concanavalin A-like lectins/glucanases"/>
    <property type="match status" value="1"/>
</dbReference>
<evidence type="ECO:0000313" key="2">
    <source>
        <dbReference type="Proteomes" id="UP000887572"/>
    </source>
</evidence>
<dbReference type="CDD" id="cd12885">
    <property type="entry name" value="SPRY_RanBP_like"/>
    <property type="match status" value="1"/>
</dbReference>
<dbReference type="InterPro" id="IPR003877">
    <property type="entry name" value="SPRY_dom"/>
</dbReference>
<dbReference type="AlphaFoldDB" id="A0A914HUC7"/>
<proteinExistence type="predicted"/>
<dbReference type="InterPro" id="IPR043136">
    <property type="entry name" value="B30.2/SPRY_sf"/>
</dbReference>
<dbReference type="PROSITE" id="PS50188">
    <property type="entry name" value="B302_SPRY"/>
    <property type="match status" value="1"/>
</dbReference>
<dbReference type="InterPro" id="IPR044736">
    <property type="entry name" value="Gid1/RanBPM/SPLA_SPRY"/>
</dbReference>
<protein>
    <submittedName>
        <fullName evidence="3">B30.2/SPRY domain-containing protein</fullName>
    </submittedName>
</protein>
<dbReference type="Pfam" id="PF00622">
    <property type="entry name" value="SPRY"/>
    <property type="match status" value="1"/>
</dbReference>
<reference evidence="3" key="1">
    <citation type="submission" date="2022-11" db="UniProtKB">
        <authorList>
            <consortium name="WormBaseParasite"/>
        </authorList>
    </citation>
    <scope>IDENTIFICATION</scope>
</reference>
<dbReference type="WBParaSite" id="Gr19_v10_g3852.t1">
    <property type="protein sequence ID" value="Gr19_v10_g3852.t1"/>
    <property type="gene ID" value="Gr19_v10_g3852"/>
</dbReference>
<keyword evidence="2" id="KW-1185">Reference proteome</keyword>
<dbReference type="PANTHER" id="PTHR12864">
    <property type="entry name" value="RAN BINDING PROTEIN 9-RELATED"/>
    <property type="match status" value="1"/>
</dbReference>
<dbReference type="InterPro" id="IPR013320">
    <property type="entry name" value="ConA-like_dom_sf"/>
</dbReference>
<sequence>MVSAGFARSCGRKTNELVVRKLEQMEEWRRVAKLELENKALHVESERQKEYQKQQKLNIDAKMEEYQKQQKLNIDAKMEEYQKQQKLNIDAKMDEYQKQQKLNIDAKMDEYQKQQKLNIDAKMEEYQKQLRLSIDANMEVYLSEHRLNIDALTEDQRGYVGGHSVFAEEPIPRIHCGIFYYEVTIFVKRSYISIGFASKQMPLNGWVGDFEGTFAYESDGRFWGHGSSGGSNGRPFSGGMPSFGVGDVIGCGVNLATRQIIYTKNGRRLETTGSFVSFATDLFPCVSLLNPGDKIEANFGPDFEYIF</sequence>
<dbReference type="SMART" id="SM00449">
    <property type="entry name" value="SPRY"/>
    <property type="match status" value="1"/>
</dbReference>
<dbReference type="Proteomes" id="UP000887572">
    <property type="component" value="Unplaced"/>
</dbReference>
<dbReference type="InterPro" id="IPR001870">
    <property type="entry name" value="B30.2/SPRY"/>
</dbReference>
<accession>A0A914HUC7</accession>
<name>A0A914HUC7_GLORO</name>
<dbReference type="Gene3D" id="2.60.120.920">
    <property type="match status" value="1"/>
</dbReference>
<feature type="domain" description="B30.2/SPRY" evidence="1">
    <location>
        <begin position="97"/>
        <end position="304"/>
    </location>
</feature>
<dbReference type="InterPro" id="IPR050618">
    <property type="entry name" value="Ubq-SigPath_Reg"/>
</dbReference>
<evidence type="ECO:0000313" key="3">
    <source>
        <dbReference type="WBParaSite" id="Gr19_v10_g3852.t1"/>
    </source>
</evidence>
<evidence type="ECO:0000259" key="1">
    <source>
        <dbReference type="PROSITE" id="PS50188"/>
    </source>
</evidence>